<keyword evidence="3" id="KW-1185">Reference proteome</keyword>
<gene>
    <name evidence="1" type="ORF">DWV08_10275</name>
    <name evidence="2" type="ORF">DXU92_02025</name>
</gene>
<proteinExistence type="predicted"/>
<reference evidence="2 4" key="2">
    <citation type="submission" date="2018-08" db="EMBL/GenBank/DDBJ databases">
        <title>Brachybacterium saurashtrense DSM 23186.</title>
        <authorList>
            <person name="Li Y."/>
        </authorList>
    </citation>
    <scope>NUCLEOTIDE SEQUENCE [LARGE SCALE GENOMIC DNA]</scope>
    <source>
        <strain evidence="2 4">DSM 23186</strain>
    </source>
</reference>
<name>A0A345YPV2_9MICO</name>
<accession>A0A345YPV2</accession>
<sequence>MTHMDNALAHLTKEIAQIEAEGPFEATLYGNDGYQFRIFTEDILVGEDLSGLSEDEIIERIRDWAEEPENLDDAFAGGPWTVFDWRFASAQRVREIEVTDYDIGDVEDTGLLIDVAIRETDAGFAARLESERAARER</sequence>
<organism evidence="2 4">
    <name type="scientific">Brachybacterium saurashtrense</name>
    <dbReference type="NCBI Taxonomy" id="556288"/>
    <lineage>
        <taxon>Bacteria</taxon>
        <taxon>Bacillati</taxon>
        <taxon>Actinomycetota</taxon>
        <taxon>Actinomycetes</taxon>
        <taxon>Micrococcales</taxon>
        <taxon>Dermabacteraceae</taxon>
        <taxon>Brachybacterium</taxon>
    </lineage>
</organism>
<dbReference type="OrthoDB" id="9881861at2"/>
<evidence type="ECO:0000313" key="4">
    <source>
        <dbReference type="Proteomes" id="UP000282185"/>
    </source>
</evidence>
<reference evidence="1 3" key="1">
    <citation type="submission" date="2018-07" db="EMBL/GenBank/DDBJ databases">
        <title>Brachybacterium saurashtrense DSM 23186 genome sequence.</title>
        <authorList>
            <person name="Guo L."/>
        </authorList>
    </citation>
    <scope>NUCLEOTIDE SEQUENCE [LARGE SCALE GENOMIC DNA]</scope>
    <source>
        <strain evidence="1 3">DSM 23186</strain>
    </source>
</reference>
<dbReference type="EMBL" id="CP031356">
    <property type="protein sequence ID" value="AXK45954.1"/>
    <property type="molecule type" value="Genomic_DNA"/>
</dbReference>
<evidence type="ECO:0000313" key="1">
    <source>
        <dbReference type="EMBL" id="AXK45954.1"/>
    </source>
</evidence>
<dbReference type="AlphaFoldDB" id="A0A345YPV2"/>
<evidence type="ECO:0000313" key="3">
    <source>
        <dbReference type="Proteomes" id="UP000254236"/>
    </source>
</evidence>
<dbReference type="Proteomes" id="UP000254236">
    <property type="component" value="Chromosome"/>
</dbReference>
<evidence type="ECO:0000313" key="2">
    <source>
        <dbReference type="EMBL" id="RRR23692.1"/>
    </source>
</evidence>
<dbReference type="KEGG" id="bsau:DWV08_10275"/>
<protein>
    <submittedName>
        <fullName evidence="2">Uncharacterized protein</fullName>
    </submittedName>
</protein>
<dbReference type="Proteomes" id="UP000282185">
    <property type="component" value="Unassembled WGS sequence"/>
</dbReference>
<dbReference type="EMBL" id="QSWH01000002">
    <property type="protein sequence ID" value="RRR23692.1"/>
    <property type="molecule type" value="Genomic_DNA"/>
</dbReference>